<feature type="non-terminal residue" evidence="1">
    <location>
        <position position="1"/>
    </location>
</feature>
<sequence length="144" mass="16362">SRIKIYFSNIMFQRNHGIGNTNIGSTHRAQSVRYPQWELISGKVVSYRNSTDVFRGNEILEVSVVGASLMDAPSVLLGRQKILLQPGQRFPIRFQFYYDKSRAEPGYGGRMMQANVTNINGQLLYANDTQTPLKHNAKIDVKRV</sequence>
<accession>A0A816X745</accession>
<dbReference type="Proteomes" id="UP000663856">
    <property type="component" value="Unassembled WGS sequence"/>
</dbReference>
<comment type="caution">
    <text evidence="1">The sequence shown here is derived from an EMBL/GenBank/DDBJ whole genome shotgun (WGS) entry which is preliminary data.</text>
</comment>
<organism evidence="1 2">
    <name type="scientific">Rotaria magnacalcarata</name>
    <dbReference type="NCBI Taxonomy" id="392030"/>
    <lineage>
        <taxon>Eukaryota</taxon>
        <taxon>Metazoa</taxon>
        <taxon>Spiralia</taxon>
        <taxon>Gnathifera</taxon>
        <taxon>Rotifera</taxon>
        <taxon>Eurotatoria</taxon>
        <taxon>Bdelloidea</taxon>
        <taxon>Philodinida</taxon>
        <taxon>Philodinidae</taxon>
        <taxon>Rotaria</taxon>
    </lineage>
</organism>
<evidence type="ECO:0000313" key="2">
    <source>
        <dbReference type="Proteomes" id="UP000663856"/>
    </source>
</evidence>
<evidence type="ECO:0000313" key="1">
    <source>
        <dbReference type="EMBL" id="CAF2143519.1"/>
    </source>
</evidence>
<gene>
    <name evidence="1" type="ORF">WKI299_LOCUS28819</name>
</gene>
<protein>
    <submittedName>
        <fullName evidence="1">Uncharacterized protein</fullName>
    </submittedName>
</protein>
<reference evidence="1" key="1">
    <citation type="submission" date="2021-02" db="EMBL/GenBank/DDBJ databases">
        <authorList>
            <person name="Nowell W R."/>
        </authorList>
    </citation>
    <scope>NUCLEOTIDE SEQUENCE</scope>
</reference>
<proteinExistence type="predicted"/>
<dbReference type="InterPro" id="IPR039366">
    <property type="entry name" value="Pilotin"/>
</dbReference>
<dbReference type="Pfam" id="PF09619">
    <property type="entry name" value="YscW"/>
    <property type="match status" value="1"/>
</dbReference>
<dbReference type="EMBL" id="CAJNRF010012726">
    <property type="protein sequence ID" value="CAF2143519.1"/>
    <property type="molecule type" value="Genomic_DNA"/>
</dbReference>
<dbReference type="AlphaFoldDB" id="A0A816X745"/>
<name>A0A816X745_9BILA</name>